<dbReference type="AlphaFoldDB" id="A0A915YG34"/>
<proteinExistence type="predicted"/>
<dbReference type="Proteomes" id="UP001060919">
    <property type="component" value="Chromosome"/>
</dbReference>
<dbReference type="InterPro" id="IPR021953">
    <property type="entry name" value="DUF3570"/>
</dbReference>
<dbReference type="Pfam" id="PF12094">
    <property type="entry name" value="DUF3570"/>
    <property type="match status" value="1"/>
</dbReference>
<name>A0A915YG34_9BACT</name>
<feature type="chain" id="PRO_5037939120" evidence="1">
    <location>
        <begin position="19"/>
        <end position="398"/>
    </location>
</feature>
<reference evidence="2" key="1">
    <citation type="submission" date="2022-09" db="EMBL/GenBank/DDBJ databases">
        <title>Aureispira anguillicida sp. nov., isolated from Leptocephalus of Japanese eel Anguilla japonica.</title>
        <authorList>
            <person name="Yuasa K."/>
            <person name="Mekata T."/>
            <person name="Ikunari K."/>
        </authorList>
    </citation>
    <scope>NUCLEOTIDE SEQUENCE</scope>
    <source>
        <strain evidence="2">EL160426</strain>
    </source>
</reference>
<dbReference type="EMBL" id="AP026867">
    <property type="protein sequence ID" value="BDS12515.1"/>
    <property type="molecule type" value="Genomic_DNA"/>
</dbReference>
<keyword evidence="1" id="KW-0732">Signal</keyword>
<sequence length="398" mass="45847">MKWTLILLLFAQFGLAQSEDSSFQKKSLTTLEVTTFFSFYNQEGTHSAVTGGEGDEHLQVYHTGANIAYGIDASLIIFNAGVDVIASPSTDKIDFIKSSASGHDNHVHAKAGYQYHFKKQNIRLGLAYLWSIESDYWSNGISTWGGWTSPKKTSSIAWAFDFFFDDLRWGRLSKAQGNKPTQLIYPAELRHIDWFDIYHRNSYNFNINFRQDINRRLRVNVSLGATYQEGLLSTPFHRVYFSDSNIRKVENLPQQRIRLPLSIAANWFMGKSIVWQPSYRIYWDNFGIFAHTINLQTAIKPNNKWSFYPFVRAYYQTGSPYFAPYKEHLSSALFYTSDYDFSTLGTFKAGLGIGWFPDFRLGKKSKLYVNNIVIRYAFLYRTDGLSAHMISLQMGVKK</sequence>
<evidence type="ECO:0000256" key="1">
    <source>
        <dbReference type="SAM" id="SignalP"/>
    </source>
</evidence>
<dbReference type="KEGG" id="aup:AsAng_0032380"/>
<accession>A0A915YG34</accession>
<organism evidence="2 3">
    <name type="scientific">Aureispira anguillae</name>
    <dbReference type="NCBI Taxonomy" id="2864201"/>
    <lineage>
        <taxon>Bacteria</taxon>
        <taxon>Pseudomonadati</taxon>
        <taxon>Bacteroidota</taxon>
        <taxon>Saprospiria</taxon>
        <taxon>Saprospirales</taxon>
        <taxon>Saprospiraceae</taxon>
        <taxon>Aureispira</taxon>
    </lineage>
</organism>
<gene>
    <name evidence="2" type="ORF">AsAng_0032380</name>
</gene>
<evidence type="ECO:0000313" key="3">
    <source>
        <dbReference type="Proteomes" id="UP001060919"/>
    </source>
</evidence>
<feature type="signal peptide" evidence="1">
    <location>
        <begin position="1"/>
        <end position="18"/>
    </location>
</feature>
<evidence type="ECO:0000313" key="2">
    <source>
        <dbReference type="EMBL" id="BDS12515.1"/>
    </source>
</evidence>
<keyword evidence="3" id="KW-1185">Reference proteome</keyword>
<dbReference type="RefSeq" id="WP_264787881.1">
    <property type="nucleotide sequence ID" value="NZ_AP026867.1"/>
</dbReference>
<protein>
    <submittedName>
        <fullName evidence="2">DUF3570 domain-containing protein</fullName>
    </submittedName>
</protein>